<protein>
    <submittedName>
        <fullName evidence="1">Uncharacterized protein</fullName>
    </submittedName>
</protein>
<dbReference type="EMBL" id="MPUH01000244">
    <property type="protein sequence ID" value="OMJ85218.1"/>
    <property type="molecule type" value="Genomic_DNA"/>
</dbReference>
<gene>
    <name evidence="1" type="ORF">SteCoe_13534</name>
</gene>
<organism evidence="1 2">
    <name type="scientific">Stentor coeruleus</name>
    <dbReference type="NCBI Taxonomy" id="5963"/>
    <lineage>
        <taxon>Eukaryota</taxon>
        <taxon>Sar</taxon>
        <taxon>Alveolata</taxon>
        <taxon>Ciliophora</taxon>
        <taxon>Postciliodesmatophora</taxon>
        <taxon>Heterotrichea</taxon>
        <taxon>Heterotrichida</taxon>
        <taxon>Stentoridae</taxon>
        <taxon>Stentor</taxon>
    </lineage>
</organism>
<reference evidence="1 2" key="1">
    <citation type="submission" date="2016-11" db="EMBL/GenBank/DDBJ databases">
        <title>The macronuclear genome of Stentor coeruleus: a giant cell with tiny introns.</title>
        <authorList>
            <person name="Slabodnick M."/>
            <person name="Ruby J.G."/>
            <person name="Reiff S.B."/>
            <person name="Swart E.C."/>
            <person name="Gosai S."/>
            <person name="Prabakaran S."/>
            <person name="Witkowska E."/>
            <person name="Larue G.E."/>
            <person name="Fisher S."/>
            <person name="Freeman R.M."/>
            <person name="Gunawardena J."/>
            <person name="Chu W."/>
            <person name="Stover N.A."/>
            <person name="Gregory B.D."/>
            <person name="Nowacki M."/>
            <person name="Derisi J."/>
            <person name="Roy S.W."/>
            <person name="Marshall W.F."/>
            <person name="Sood P."/>
        </authorList>
    </citation>
    <scope>NUCLEOTIDE SEQUENCE [LARGE SCALE GENOMIC DNA]</scope>
    <source>
        <strain evidence="1">WM001</strain>
    </source>
</reference>
<sequence length="433" mass="48992">MNRQIRSASDDRVLEPFNANQLISCPIPDVTFIAKTAVLNLILRDSNFSNFFNKFGATPQFGLLKSYLKEKREPKDILKYTTNSTPVSIIRKLVEMIKEKSPDESLIEIKEGKLKDVPLIIAQKVISPKIHITLIYPDKVNLEFVDTLSMINIKSPQLGLRGMLLRKNAQTAALVYCGNKIWLLWKFFNEMKFDKYSNAILEIVDSGFYPEVIIYSSTSNPDDTKIDLEIYRNIIFTETLPIEESKNTLSQIPDLSKQTNIIATKELIIVNESFNKNVQKTNAPIKPISEVKKTDVNTSGNRKSGETDSTWGSFGQKNSLIEEKKTIEENKVEIKKNDTSVNENVKMWKCNVCNSKVRLDKINCDCGYKNALLAKAHAVGFKTGTPCANCDEYSKDFLCLKCVQKNFWSCVHCTFINNGYRPCGGCGKSKLNS</sequence>
<accession>A0A1R2C876</accession>
<dbReference type="Proteomes" id="UP000187209">
    <property type="component" value="Unassembled WGS sequence"/>
</dbReference>
<evidence type="ECO:0000313" key="2">
    <source>
        <dbReference type="Proteomes" id="UP000187209"/>
    </source>
</evidence>
<name>A0A1R2C876_9CILI</name>
<dbReference type="AlphaFoldDB" id="A0A1R2C876"/>
<evidence type="ECO:0000313" key="1">
    <source>
        <dbReference type="EMBL" id="OMJ85218.1"/>
    </source>
</evidence>
<proteinExistence type="predicted"/>
<comment type="caution">
    <text evidence="1">The sequence shown here is derived from an EMBL/GenBank/DDBJ whole genome shotgun (WGS) entry which is preliminary data.</text>
</comment>
<keyword evidence="2" id="KW-1185">Reference proteome</keyword>